<dbReference type="PROSITE" id="PS01180">
    <property type="entry name" value="CUB"/>
    <property type="match status" value="3"/>
</dbReference>
<comment type="caution">
    <text evidence="2">Lacks conserved residue(s) required for the propagation of feature annotation.</text>
</comment>
<dbReference type="PANTHER" id="PTHR33236">
    <property type="entry name" value="INTRAFLAGELLAR TRANSPORT PROTEIN 122 FAMILY PROTEIN-RELATED"/>
    <property type="match status" value="1"/>
</dbReference>
<evidence type="ECO:0000313" key="5">
    <source>
        <dbReference type="EMBL" id="KAK3855681.1"/>
    </source>
</evidence>
<dbReference type="Pfam" id="PF26080">
    <property type="entry name" value="CUB_animal"/>
    <property type="match status" value="1"/>
</dbReference>
<feature type="disulfide bond" evidence="2">
    <location>
        <begin position="274"/>
        <end position="291"/>
    </location>
</feature>
<organism evidence="5 6">
    <name type="scientific">Petrolisthes cinctipes</name>
    <name type="common">Flat porcelain crab</name>
    <dbReference type="NCBI Taxonomy" id="88211"/>
    <lineage>
        <taxon>Eukaryota</taxon>
        <taxon>Metazoa</taxon>
        <taxon>Ecdysozoa</taxon>
        <taxon>Arthropoda</taxon>
        <taxon>Crustacea</taxon>
        <taxon>Multicrustacea</taxon>
        <taxon>Malacostraca</taxon>
        <taxon>Eumalacostraca</taxon>
        <taxon>Eucarida</taxon>
        <taxon>Decapoda</taxon>
        <taxon>Pleocyemata</taxon>
        <taxon>Anomura</taxon>
        <taxon>Galatheoidea</taxon>
        <taxon>Porcellanidae</taxon>
        <taxon>Petrolisthes</taxon>
    </lineage>
</organism>
<dbReference type="Pfam" id="PF00431">
    <property type="entry name" value="CUB"/>
    <property type="match status" value="1"/>
</dbReference>
<dbReference type="InterPro" id="IPR000859">
    <property type="entry name" value="CUB_dom"/>
</dbReference>
<feature type="domain" description="CUB" evidence="4">
    <location>
        <begin position="366"/>
        <end position="508"/>
    </location>
</feature>
<dbReference type="FunFam" id="2.60.120.290:FF:000005">
    <property type="entry name" value="Procollagen C-endopeptidase enhancer 1"/>
    <property type="match status" value="1"/>
</dbReference>
<dbReference type="SMART" id="SM00042">
    <property type="entry name" value="CUB"/>
    <property type="match status" value="1"/>
</dbReference>
<dbReference type="Gene3D" id="2.60.120.290">
    <property type="entry name" value="Spermadhesin, CUB domain"/>
    <property type="match status" value="1"/>
</dbReference>
<evidence type="ECO:0000259" key="4">
    <source>
        <dbReference type="PROSITE" id="PS01180"/>
    </source>
</evidence>
<protein>
    <recommendedName>
        <fullName evidence="4">CUB domain-containing protein</fullName>
    </recommendedName>
</protein>
<feature type="domain" description="CUB" evidence="4">
    <location>
        <begin position="96"/>
        <end position="209"/>
    </location>
</feature>
<evidence type="ECO:0000313" key="6">
    <source>
        <dbReference type="Proteomes" id="UP001286313"/>
    </source>
</evidence>
<evidence type="ECO:0000256" key="2">
    <source>
        <dbReference type="PROSITE-ProRule" id="PRU00059"/>
    </source>
</evidence>
<dbReference type="InterPro" id="IPR035914">
    <property type="entry name" value="Sperma_CUB_dom_sf"/>
</dbReference>
<comment type="caution">
    <text evidence="5">The sequence shown here is derived from an EMBL/GenBank/DDBJ whole genome shotgun (WGS) entry which is preliminary data.</text>
</comment>
<evidence type="ECO:0000256" key="1">
    <source>
        <dbReference type="ARBA" id="ARBA00023157"/>
    </source>
</evidence>
<feature type="domain" description="CUB" evidence="4">
    <location>
        <begin position="215"/>
        <end position="292"/>
    </location>
</feature>
<feature type="disulfide bond" evidence="2">
    <location>
        <begin position="215"/>
        <end position="242"/>
    </location>
</feature>
<dbReference type="InterPro" id="IPR058698">
    <property type="entry name" value="CUB_metazoa"/>
</dbReference>
<gene>
    <name evidence="5" type="ORF">Pcinc_037933</name>
</gene>
<reference evidence="5" key="1">
    <citation type="submission" date="2023-10" db="EMBL/GenBank/DDBJ databases">
        <title>Genome assemblies of two species of porcelain crab, Petrolisthes cinctipes and Petrolisthes manimaculis (Anomura: Porcellanidae).</title>
        <authorList>
            <person name="Angst P."/>
        </authorList>
    </citation>
    <scope>NUCLEOTIDE SEQUENCE</scope>
    <source>
        <strain evidence="5">PB745_01</strain>
        <tissue evidence="5">Gill</tissue>
    </source>
</reference>
<keyword evidence="3" id="KW-0732">Signal</keyword>
<feature type="chain" id="PRO_5042076085" description="CUB domain-containing protein" evidence="3">
    <location>
        <begin position="19"/>
        <end position="524"/>
    </location>
</feature>
<name>A0AAE1BRM9_PETCI</name>
<dbReference type="AlphaFoldDB" id="A0AAE1BRM9"/>
<accession>A0AAE1BRM9</accession>
<dbReference type="SUPFAM" id="SSF49854">
    <property type="entry name" value="Spermadhesin, CUB domain"/>
    <property type="match status" value="1"/>
</dbReference>
<keyword evidence="1 2" id="KW-1015">Disulfide bond</keyword>
<evidence type="ECO:0000256" key="3">
    <source>
        <dbReference type="SAM" id="SignalP"/>
    </source>
</evidence>
<keyword evidence="6" id="KW-1185">Reference proteome</keyword>
<feature type="signal peptide" evidence="3">
    <location>
        <begin position="1"/>
        <end position="18"/>
    </location>
</feature>
<proteinExistence type="predicted"/>
<dbReference type="EMBL" id="JAWQEG010006129">
    <property type="protein sequence ID" value="KAK3855681.1"/>
    <property type="molecule type" value="Genomic_DNA"/>
</dbReference>
<sequence>MSTCKMLVALAVWCSVLASLSQCSAVQESEALVEWYTNLWGILNQHQISGDAPQPFQQLQLQQPQPSANTPYAIPTIKTTTPPHLDNTPSDQSSVTKGGVGGGAGVITTPDYPDQYDHDLYCTWVIVGGKGKRVRLSFDDFEVTQTPECTGDFLLVSEKGSANDSNAAPLCGTDTPGEFVSEADVIYVEFRSTPDGDTCRGFSARYSIEEVVVTCGDEVSFLEFDFQNPEYPEATRNDTSHCQLTISHECDVPICQVRLDLEEFELQPPEYGNCDSDQFIVRANEPVPVLCGTNHGQHMYVEVGGRASTSLHFLLSPILPKPVGHITDPVTGDTEPADGMPTVPRGGEGECKQLQLRRVKLNYDPCWNGTEDACGKRVWTGHLNSLDYQCVCEAMEGYCGIMYSPTGPESFLLTGQTDANITTLKEKTCTGRKGCQSDYVMVAKSRTPGDNGPLSHDRFCGSALGNYVQGPIVSYSTPFYMQVKTDADEFSRSVDLGNRGFQLEYTQLPCSGPYLFNSDQKYSG</sequence>
<dbReference type="Proteomes" id="UP001286313">
    <property type="component" value="Unassembled WGS sequence"/>
</dbReference>
<dbReference type="CDD" id="cd00041">
    <property type="entry name" value="CUB"/>
    <property type="match status" value="1"/>
</dbReference>
<dbReference type="PANTHER" id="PTHR33236:SF5">
    <property type="entry name" value="CUB DOMAIN-CONTAINING PROTEIN"/>
    <property type="match status" value="1"/>
</dbReference>